<name>A0A6A5RB14_9PLEO</name>
<keyword evidence="1" id="KW-0732">Signal</keyword>
<feature type="signal peptide" evidence="1">
    <location>
        <begin position="1"/>
        <end position="17"/>
    </location>
</feature>
<protein>
    <recommendedName>
        <fullName evidence="2">Ubiquitin 3 binding protein But2 C-terminal domain-containing protein</fullName>
    </recommendedName>
</protein>
<sequence length="185" mass="20418">MHGLTLLPIFFALPSLGALVDRQFPHLIIPVDADAPDKAYGTQLRGKITQQQYTEISFDMPSNDAQWCQLNFFINTSPSKGAPWTLWGQAPYTFNISSLPPTINKDTDTWNSRPQPISTVATVTLRHNGTASISGGAVYPCPKGQVAQFLLHPGSDDRDFGLDWFELNYPVNEGGPHGIVFDMLK</sequence>
<dbReference type="AlphaFoldDB" id="A0A6A5RB14"/>
<accession>A0A6A5RB14</accession>
<reference evidence="3" key="1">
    <citation type="journal article" date="2020" name="Stud. Mycol.">
        <title>101 Dothideomycetes genomes: a test case for predicting lifestyles and emergence of pathogens.</title>
        <authorList>
            <person name="Haridas S."/>
            <person name="Albert R."/>
            <person name="Binder M."/>
            <person name="Bloem J."/>
            <person name="Labutti K."/>
            <person name="Salamov A."/>
            <person name="Andreopoulos B."/>
            <person name="Baker S."/>
            <person name="Barry K."/>
            <person name="Bills G."/>
            <person name="Bluhm B."/>
            <person name="Cannon C."/>
            <person name="Castanera R."/>
            <person name="Culley D."/>
            <person name="Daum C."/>
            <person name="Ezra D."/>
            <person name="Gonzalez J."/>
            <person name="Henrissat B."/>
            <person name="Kuo A."/>
            <person name="Liang C."/>
            <person name="Lipzen A."/>
            <person name="Lutzoni F."/>
            <person name="Magnuson J."/>
            <person name="Mondo S."/>
            <person name="Nolan M."/>
            <person name="Ohm R."/>
            <person name="Pangilinan J."/>
            <person name="Park H.-J."/>
            <person name="Ramirez L."/>
            <person name="Alfaro M."/>
            <person name="Sun H."/>
            <person name="Tritt A."/>
            <person name="Yoshinaga Y."/>
            <person name="Zwiers L.-H."/>
            <person name="Turgeon B."/>
            <person name="Goodwin S."/>
            <person name="Spatafora J."/>
            <person name="Crous P."/>
            <person name="Grigoriev I."/>
        </authorList>
    </citation>
    <scope>NUCLEOTIDE SEQUENCE</scope>
    <source>
        <strain evidence="3">CBS 183.55</strain>
    </source>
</reference>
<evidence type="ECO:0000313" key="3">
    <source>
        <dbReference type="EMBL" id="KAF1924254.1"/>
    </source>
</evidence>
<evidence type="ECO:0000259" key="2">
    <source>
        <dbReference type="Pfam" id="PF09792"/>
    </source>
</evidence>
<dbReference type="RefSeq" id="XP_033444507.1">
    <property type="nucleotide sequence ID" value="XM_033596920.1"/>
</dbReference>
<feature type="chain" id="PRO_5025504259" description="Ubiquitin 3 binding protein But2 C-terminal domain-containing protein" evidence="1">
    <location>
        <begin position="18"/>
        <end position="185"/>
    </location>
</feature>
<dbReference type="Proteomes" id="UP000800082">
    <property type="component" value="Unassembled WGS sequence"/>
</dbReference>
<keyword evidence="4" id="KW-1185">Reference proteome</keyword>
<dbReference type="InterPro" id="IPR018620">
    <property type="entry name" value="Ubiquitin3-bd_protein_But2_C"/>
</dbReference>
<feature type="domain" description="Ubiquitin 3 binding protein But2 C-terminal" evidence="2">
    <location>
        <begin position="23"/>
        <end position="167"/>
    </location>
</feature>
<gene>
    <name evidence="3" type="ORF">M421DRAFT_72804</name>
</gene>
<organism evidence="3 4">
    <name type="scientific">Didymella exigua CBS 183.55</name>
    <dbReference type="NCBI Taxonomy" id="1150837"/>
    <lineage>
        <taxon>Eukaryota</taxon>
        <taxon>Fungi</taxon>
        <taxon>Dikarya</taxon>
        <taxon>Ascomycota</taxon>
        <taxon>Pezizomycotina</taxon>
        <taxon>Dothideomycetes</taxon>
        <taxon>Pleosporomycetidae</taxon>
        <taxon>Pleosporales</taxon>
        <taxon>Pleosporineae</taxon>
        <taxon>Didymellaceae</taxon>
        <taxon>Didymella</taxon>
    </lineage>
</organism>
<dbReference type="Pfam" id="PF09792">
    <property type="entry name" value="But2"/>
    <property type="match status" value="1"/>
</dbReference>
<dbReference type="EMBL" id="ML978995">
    <property type="protein sequence ID" value="KAF1924254.1"/>
    <property type="molecule type" value="Genomic_DNA"/>
</dbReference>
<evidence type="ECO:0000313" key="4">
    <source>
        <dbReference type="Proteomes" id="UP000800082"/>
    </source>
</evidence>
<proteinExistence type="predicted"/>
<dbReference type="OrthoDB" id="4657524at2759"/>
<dbReference type="GeneID" id="54354587"/>
<evidence type="ECO:0000256" key="1">
    <source>
        <dbReference type="SAM" id="SignalP"/>
    </source>
</evidence>
<dbReference type="PANTHER" id="PTHR39613:SF1">
    <property type="entry name" value="ANCHORED CELL WALL PROTEIN, PUTATIVE (AFU_ORTHOLOGUE AFUA_4G08960)-RELATED"/>
    <property type="match status" value="1"/>
</dbReference>
<dbReference type="PANTHER" id="PTHR39613">
    <property type="entry name" value="ANCHORED CELL WALL PROTEIN, PUTATIVE (AFU_ORTHOLOGUE AFUA_4G08960)-RELATED"/>
    <property type="match status" value="1"/>
</dbReference>